<dbReference type="InterPro" id="IPR000182">
    <property type="entry name" value="GNAT_dom"/>
</dbReference>
<evidence type="ECO:0000259" key="3">
    <source>
        <dbReference type="PROSITE" id="PS51186"/>
    </source>
</evidence>
<dbReference type="RefSeq" id="WP_088706068.1">
    <property type="nucleotide sequence ID" value="NZ_LSTO01000001.1"/>
</dbReference>
<dbReference type="EMBL" id="LSTO01000001">
    <property type="protein sequence ID" value="OWW19150.1"/>
    <property type="molecule type" value="Genomic_DNA"/>
</dbReference>
<feature type="domain" description="N-acetyltransferase" evidence="3">
    <location>
        <begin position="3"/>
        <end position="156"/>
    </location>
</feature>
<evidence type="ECO:0000256" key="1">
    <source>
        <dbReference type="ARBA" id="ARBA00022679"/>
    </source>
</evidence>
<reference evidence="4 5" key="1">
    <citation type="submission" date="2016-02" db="EMBL/GenBank/DDBJ databases">
        <authorList>
            <person name="Wen L."/>
            <person name="He K."/>
            <person name="Yang H."/>
        </authorList>
    </citation>
    <scope>NUCLEOTIDE SEQUENCE [LARGE SCALE GENOMIC DNA]</scope>
    <source>
        <strain evidence="4 5">TSA40</strain>
    </source>
</reference>
<gene>
    <name evidence="4" type="ORF">AYR66_06215</name>
</gene>
<protein>
    <recommendedName>
        <fullName evidence="3">N-acetyltransferase domain-containing protein</fullName>
    </recommendedName>
</protein>
<keyword evidence="2" id="KW-0012">Acyltransferase</keyword>
<dbReference type="Gene3D" id="3.40.630.30">
    <property type="match status" value="1"/>
</dbReference>
<comment type="caution">
    <text evidence="4">The sequence shown here is derived from an EMBL/GenBank/DDBJ whole genome shotgun (WGS) entry which is preliminary data.</text>
</comment>
<proteinExistence type="predicted"/>
<keyword evidence="1" id="KW-0808">Transferase</keyword>
<evidence type="ECO:0000256" key="2">
    <source>
        <dbReference type="ARBA" id="ARBA00023315"/>
    </source>
</evidence>
<dbReference type="OrthoDB" id="8753707at2"/>
<sequence>MNAVIRAATQADAAPTCRMLCRSISECCAEDHRNDATILAAWLGNKTPENVASWFDCPSHHSIVACTGSDVVGVAIMTRQGRIVLFYIAPEVRSTGTGKALLDALEAEAKEWGLRAIQVASTFSARHFYERHGFDYCGLTRTAFGTDAVSLTKKLPGKGCGCGRQ</sequence>
<dbReference type="SUPFAM" id="SSF55729">
    <property type="entry name" value="Acyl-CoA N-acyltransferases (Nat)"/>
    <property type="match status" value="1"/>
</dbReference>
<dbReference type="Proteomes" id="UP000197535">
    <property type="component" value="Unassembled WGS sequence"/>
</dbReference>
<dbReference type="PROSITE" id="PS51186">
    <property type="entry name" value="GNAT"/>
    <property type="match status" value="1"/>
</dbReference>
<keyword evidence="5" id="KW-1185">Reference proteome</keyword>
<dbReference type="CDD" id="cd04301">
    <property type="entry name" value="NAT_SF"/>
    <property type="match status" value="1"/>
</dbReference>
<dbReference type="GO" id="GO:0016747">
    <property type="term" value="F:acyltransferase activity, transferring groups other than amino-acyl groups"/>
    <property type="evidence" value="ECO:0007669"/>
    <property type="project" value="InterPro"/>
</dbReference>
<organism evidence="4 5">
    <name type="scientific">Noviherbaspirillum denitrificans</name>
    <dbReference type="NCBI Taxonomy" id="1968433"/>
    <lineage>
        <taxon>Bacteria</taxon>
        <taxon>Pseudomonadati</taxon>
        <taxon>Pseudomonadota</taxon>
        <taxon>Betaproteobacteria</taxon>
        <taxon>Burkholderiales</taxon>
        <taxon>Oxalobacteraceae</taxon>
        <taxon>Noviherbaspirillum</taxon>
    </lineage>
</organism>
<dbReference type="AlphaFoldDB" id="A0A254T915"/>
<dbReference type="Pfam" id="PF13673">
    <property type="entry name" value="Acetyltransf_10"/>
    <property type="match status" value="1"/>
</dbReference>
<evidence type="ECO:0000313" key="5">
    <source>
        <dbReference type="Proteomes" id="UP000197535"/>
    </source>
</evidence>
<dbReference type="PANTHER" id="PTHR43877">
    <property type="entry name" value="AMINOALKYLPHOSPHONATE N-ACETYLTRANSFERASE-RELATED-RELATED"/>
    <property type="match status" value="1"/>
</dbReference>
<name>A0A254T915_9BURK</name>
<accession>A0A254T915</accession>
<dbReference type="InterPro" id="IPR050832">
    <property type="entry name" value="Bact_Acetyltransf"/>
</dbReference>
<dbReference type="InterPro" id="IPR016181">
    <property type="entry name" value="Acyl_CoA_acyltransferase"/>
</dbReference>
<evidence type="ECO:0000313" key="4">
    <source>
        <dbReference type="EMBL" id="OWW19150.1"/>
    </source>
</evidence>